<dbReference type="GO" id="GO:0005886">
    <property type="term" value="C:plasma membrane"/>
    <property type="evidence" value="ECO:0007669"/>
    <property type="project" value="UniProtKB-SubCell"/>
</dbReference>
<comment type="similarity">
    <text evidence="2">Belongs to the resistance-nodulation-cell division (RND) (TC 2.A.6) family. MmpL subfamily.</text>
</comment>
<dbReference type="PANTHER" id="PTHR33406">
    <property type="entry name" value="MEMBRANE PROTEIN MJ1562-RELATED"/>
    <property type="match status" value="1"/>
</dbReference>
<feature type="transmembrane region" description="Helical" evidence="8">
    <location>
        <begin position="266"/>
        <end position="289"/>
    </location>
</feature>
<dbReference type="Gene3D" id="1.20.1640.10">
    <property type="entry name" value="Multidrug efflux transporter AcrB transmembrane domain"/>
    <property type="match status" value="2"/>
</dbReference>
<reference evidence="10 11" key="1">
    <citation type="journal article" date="2018" name="Sci. Rep.">
        <title>Extensive genomic diversity among Mycobacterium marinum strains revealed by whole genome sequencing.</title>
        <authorList>
            <person name="Das S."/>
            <person name="Pettersson B.M."/>
            <person name="Behra P.R."/>
            <person name="Mallick A."/>
            <person name="Cheramie M."/>
            <person name="Ramesh M."/>
            <person name="Shirreff L."/>
            <person name="DuCote T."/>
            <person name="Dasgupta S."/>
            <person name="Ennis D.G."/>
            <person name="Kirsebom L.A."/>
        </authorList>
    </citation>
    <scope>NUCLEOTIDE SEQUENCE [LARGE SCALE GENOMIC DNA]</scope>
    <source>
        <strain evidence="10 11">Davis1</strain>
    </source>
</reference>
<feature type="transmembrane region" description="Helical" evidence="8">
    <location>
        <begin position="842"/>
        <end position="862"/>
    </location>
</feature>
<comment type="caution">
    <text evidence="10">The sequence shown here is derived from an EMBL/GenBank/DDBJ whole genome shotgun (WGS) entry which is preliminary data.</text>
</comment>
<protein>
    <submittedName>
        <fullName evidence="10">Membrane transport protein mmpL8</fullName>
    </submittedName>
</protein>
<keyword evidence="4 8" id="KW-0812">Transmembrane</keyword>
<feature type="region of interest" description="Disordered" evidence="7">
    <location>
        <begin position="977"/>
        <end position="1000"/>
    </location>
</feature>
<gene>
    <name evidence="10" type="primary">mmpL8_2</name>
    <name evidence="10" type="ORF">DAVIS_00826</name>
</gene>
<evidence type="ECO:0000313" key="10">
    <source>
        <dbReference type="EMBL" id="RFZ46312.1"/>
    </source>
</evidence>
<feature type="transmembrane region" description="Helical" evidence="8">
    <location>
        <begin position="883"/>
        <end position="906"/>
    </location>
</feature>
<feature type="transmembrane region" description="Helical" evidence="8">
    <location>
        <begin position="912"/>
        <end position="934"/>
    </location>
</feature>
<sequence length="1000" mass="109207">MSDGQAVSERAASNGASNGAGAENGNGNRSRPSMARLIHRLAVPIVVFWVGLVAVLVMFVPSLEEVGKQHTVSLSPSDAESMIAMKRVGKVFKEFDTDSAIMIVLEGDHPLGDEAHHYYDELVRKLKADTDHVQHVQDFWGDPLTAAGSQSPDGKAAYVQAYLVGNQGEAKANESVDAVRELVNDTPAPPGVKAYVTGPAALIADQSTAGDASIQRVTFITIGVIFVMLLSVYRSLITVISVLVMVGIELMAARGVVAFLADNNVIGLSTFAVNLLVLMAIAAGTDYAIFVLGRYQEARGEGESREKAFYTMFHGTAHVVLGSGLTIAGAMYCLSFTRLPYFQTLGAPCAVGMLVAVLAALTLGPAVLVVGSFFKLFDPKRKMRTRGWRRVGTAIVRWPGPILAVSIAIALIGLLALPGYRTNYDSKKYLPASTPTNVGYTAADRHFSQARMNPELLMVETDHDMRNPADMLVIDRIAKGVFHLPGVARVQAVTRPLGKPIEHSSIPFQISMQNTVQVENMQYMKQRMADMLIQAAAMQDSIDTLDRMYDIMGKMVETTHDMDGLTHDMVEITDELRDHIADFDDFWRPIRSYFYWEKHCYDVPICWSLRSIFDALDGVDKITEKLAALSRDMDRLDILMPQMRAQIPFQIASMKTMKTMMLTMHSSMSSLYDQMDEMSKNSTAMGKAFDAARNDDSFYIPPEVFDNADFKRGLKMFLSPDGHAVRFIISHEGDPASTEGISHVKPIMDEAKQAIKGTPLEGAKIYLAGTASVYKDMRDGSRWDLLIAGVAAVSLILIIMLIITRSLVAAVVIVGTVLLSLGASFGLSVLVWQDIFGVELHWMVLAMSVILLLAVGSDYNLLLVSRLKEEIGAGLKTGIIRAMAGTGGVVTTAGLVFAATMASFIFSDLRVIGQVGTTIGLGLLFDTLIVRSFMTPSIAALMGRWFWWPQQVRTRPASQLLRPYGPRPLVRALLLPRNGDSADGPEDTNTERLAVSSPHY</sequence>
<feature type="transmembrane region" description="Helical" evidence="8">
    <location>
        <begin position="810"/>
        <end position="830"/>
    </location>
</feature>
<dbReference type="PANTHER" id="PTHR33406:SF6">
    <property type="entry name" value="MEMBRANE PROTEIN YDGH-RELATED"/>
    <property type="match status" value="1"/>
</dbReference>
<keyword evidence="5 8" id="KW-1133">Transmembrane helix</keyword>
<evidence type="ECO:0000256" key="7">
    <source>
        <dbReference type="SAM" id="MobiDB-lite"/>
    </source>
</evidence>
<keyword evidence="3" id="KW-1003">Cell membrane</keyword>
<dbReference type="Proteomes" id="UP000257451">
    <property type="component" value="Unassembled WGS sequence"/>
</dbReference>
<dbReference type="FunFam" id="1.20.1640.10:FF:000020">
    <property type="entry name" value="Transmembrane transport protein MmpL10"/>
    <property type="match status" value="1"/>
</dbReference>
<feature type="transmembrane region" description="Helical" evidence="8">
    <location>
        <begin position="309"/>
        <end position="332"/>
    </location>
</feature>
<dbReference type="InterPro" id="IPR004869">
    <property type="entry name" value="MMPL_dom"/>
</dbReference>
<keyword evidence="6 8" id="KW-0472">Membrane</keyword>
<feature type="domain" description="Membrane transport protein MMPL" evidence="9">
    <location>
        <begin position="622"/>
        <end position="957"/>
    </location>
</feature>
<organism evidence="10 11">
    <name type="scientific">Mycobacterium marinum</name>
    <dbReference type="NCBI Taxonomy" id="1781"/>
    <lineage>
        <taxon>Bacteria</taxon>
        <taxon>Bacillati</taxon>
        <taxon>Actinomycetota</taxon>
        <taxon>Actinomycetes</taxon>
        <taxon>Mycobacteriales</taxon>
        <taxon>Mycobacteriaceae</taxon>
        <taxon>Mycobacterium</taxon>
        <taxon>Mycobacterium ulcerans group</taxon>
    </lineage>
</organism>
<dbReference type="SUPFAM" id="SSF82866">
    <property type="entry name" value="Multidrug efflux transporter AcrB transmembrane domain"/>
    <property type="match status" value="2"/>
</dbReference>
<comment type="subcellular location">
    <subcellularLocation>
        <location evidence="1">Cell membrane</location>
        <topology evidence="1">Multi-pass membrane protein</topology>
    </subcellularLocation>
</comment>
<dbReference type="FunFam" id="1.20.1640.10:FF:000018">
    <property type="entry name" value="Transmembrane transport protein MmpL10"/>
    <property type="match status" value="1"/>
</dbReference>
<feature type="transmembrane region" description="Helical" evidence="8">
    <location>
        <begin position="352"/>
        <end position="377"/>
    </location>
</feature>
<feature type="transmembrane region" description="Helical" evidence="8">
    <location>
        <begin position="240"/>
        <end position="260"/>
    </location>
</feature>
<feature type="region of interest" description="Disordered" evidence="7">
    <location>
        <begin position="1"/>
        <end position="28"/>
    </location>
</feature>
<evidence type="ECO:0000256" key="5">
    <source>
        <dbReference type="ARBA" id="ARBA00022989"/>
    </source>
</evidence>
<dbReference type="NCBIfam" id="TIGR00833">
    <property type="entry name" value="actII"/>
    <property type="match status" value="1"/>
</dbReference>
<feature type="compositionally biased region" description="Low complexity" evidence="7">
    <location>
        <begin position="8"/>
        <end position="28"/>
    </location>
</feature>
<dbReference type="AlphaFoldDB" id="A0A3E2N0M9"/>
<evidence type="ECO:0000256" key="1">
    <source>
        <dbReference type="ARBA" id="ARBA00004651"/>
    </source>
</evidence>
<name>A0A3E2N0M9_MYCMR</name>
<dbReference type="InterPro" id="IPR004707">
    <property type="entry name" value="MmpL_fam"/>
</dbReference>
<evidence type="ECO:0000256" key="2">
    <source>
        <dbReference type="ARBA" id="ARBA00010157"/>
    </source>
</evidence>
<feature type="transmembrane region" description="Helical" evidence="8">
    <location>
        <begin position="214"/>
        <end position="233"/>
    </location>
</feature>
<feature type="transmembrane region" description="Helical" evidence="8">
    <location>
        <begin position="41"/>
        <end position="60"/>
    </location>
</feature>
<dbReference type="Pfam" id="PF03176">
    <property type="entry name" value="MMPL"/>
    <property type="match status" value="2"/>
</dbReference>
<evidence type="ECO:0000256" key="8">
    <source>
        <dbReference type="SAM" id="Phobius"/>
    </source>
</evidence>
<feature type="domain" description="Membrane transport protein MMPL" evidence="9">
    <location>
        <begin position="73"/>
        <end position="402"/>
    </location>
</feature>
<evidence type="ECO:0000259" key="9">
    <source>
        <dbReference type="Pfam" id="PF03176"/>
    </source>
</evidence>
<proteinExistence type="inferred from homology"/>
<accession>A0A3E2N0M9</accession>
<dbReference type="EMBL" id="PEDF01000023">
    <property type="protein sequence ID" value="RFZ46312.1"/>
    <property type="molecule type" value="Genomic_DNA"/>
</dbReference>
<evidence type="ECO:0000256" key="6">
    <source>
        <dbReference type="ARBA" id="ARBA00023136"/>
    </source>
</evidence>
<evidence type="ECO:0000256" key="3">
    <source>
        <dbReference type="ARBA" id="ARBA00022475"/>
    </source>
</evidence>
<evidence type="ECO:0000313" key="11">
    <source>
        <dbReference type="Proteomes" id="UP000257451"/>
    </source>
</evidence>
<evidence type="ECO:0000256" key="4">
    <source>
        <dbReference type="ARBA" id="ARBA00022692"/>
    </source>
</evidence>
<dbReference type="InterPro" id="IPR050545">
    <property type="entry name" value="Mycobact_MmpL"/>
</dbReference>
<feature type="transmembrane region" description="Helical" evidence="8">
    <location>
        <begin position="785"/>
        <end position="803"/>
    </location>
</feature>
<feature type="transmembrane region" description="Helical" evidence="8">
    <location>
        <begin position="398"/>
        <end position="420"/>
    </location>
</feature>